<protein>
    <recommendedName>
        <fullName evidence="5">Small integral membrane protein 29</fullName>
    </recommendedName>
</protein>
<dbReference type="InterPro" id="IPR042351">
    <property type="entry name" value="C3orf18-like"/>
</dbReference>
<dbReference type="PANTHER" id="PTHR15868">
    <property type="entry name" value="SIMILAR TO RIKEN CDNA 6430571L13 GENE, SIMILAR TO G20 PROTEIN"/>
    <property type="match status" value="1"/>
</dbReference>
<reference evidence="3 4" key="1">
    <citation type="journal article" date="2021" name="Sci. Rep.">
        <title>Chromosome anchoring in Senegalese sole (Solea senegalensis) reveals sex-associated markers and genome rearrangements in flatfish.</title>
        <authorList>
            <person name="Guerrero-Cozar I."/>
            <person name="Gomez-Garrido J."/>
            <person name="Berbel C."/>
            <person name="Martinez-Blanch J.F."/>
            <person name="Alioto T."/>
            <person name="Claros M.G."/>
            <person name="Gagnaire P.A."/>
            <person name="Manchado M."/>
        </authorList>
    </citation>
    <scope>NUCLEOTIDE SEQUENCE [LARGE SCALE GENOMIC DNA]</scope>
    <source>
        <strain evidence="3">Sse05_10M</strain>
    </source>
</reference>
<keyword evidence="2" id="KW-1133">Transmembrane helix</keyword>
<dbReference type="PANTHER" id="PTHR15868:SF0">
    <property type="entry name" value="SIMILAR TO RIKEN CDNA 6430571L13 GENE_ SIMILAR TO G20 PROTEIN"/>
    <property type="match status" value="1"/>
</dbReference>
<keyword evidence="4" id="KW-1185">Reference proteome</keyword>
<comment type="caution">
    <text evidence="3">The sequence shown here is derived from an EMBL/GenBank/DDBJ whole genome shotgun (WGS) entry which is preliminary data.</text>
</comment>
<dbReference type="AlphaFoldDB" id="A0AAV6SZ81"/>
<keyword evidence="2" id="KW-0472">Membrane</keyword>
<evidence type="ECO:0000256" key="2">
    <source>
        <dbReference type="SAM" id="Phobius"/>
    </source>
</evidence>
<evidence type="ECO:0000256" key="1">
    <source>
        <dbReference type="SAM" id="MobiDB-lite"/>
    </source>
</evidence>
<accession>A0AAV6SZ81</accession>
<evidence type="ECO:0000313" key="4">
    <source>
        <dbReference type="Proteomes" id="UP000693946"/>
    </source>
</evidence>
<sequence>MEEETKHEEMLFNLTTPKISPLLPNPGYIIAPCVILILIGCVVAVVAYMRTKSRLDELRHRLIPLYSYDPAEAEDWREEGRSDDEELTEPLYTEGKLSLSSDYGI</sequence>
<proteinExistence type="predicted"/>
<gene>
    <name evidence="3" type="ORF">JOB18_021940</name>
</gene>
<feature type="region of interest" description="Disordered" evidence="1">
    <location>
        <begin position="73"/>
        <end position="105"/>
    </location>
</feature>
<dbReference type="EMBL" id="JAGKHQ010000002">
    <property type="protein sequence ID" value="KAG7522427.1"/>
    <property type="molecule type" value="Genomic_DNA"/>
</dbReference>
<evidence type="ECO:0008006" key="5">
    <source>
        <dbReference type="Google" id="ProtNLM"/>
    </source>
</evidence>
<feature type="compositionally biased region" description="Acidic residues" evidence="1">
    <location>
        <begin position="73"/>
        <end position="88"/>
    </location>
</feature>
<evidence type="ECO:0000313" key="3">
    <source>
        <dbReference type="EMBL" id="KAG7522427.1"/>
    </source>
</evidence>
<organism evidence="3 4">
    <name type="scientific">Solea senegalensis</name>
    <name type="common">Senegalese sole</name>
    <dbReference type="NCBI Taxonomy" id="28829"/>
    <lineage>
        <taxon>Eukaryota</taxon>
        <taxon>Metazoa</taxon>
        <taxon>Chordata</taxon>
        <taxon>Craniata</taxon>
        <taxon>Vertebrata</taxon>
        <taxon>Euteleostomi</taxon>
        <taxon>Actinopterygii</taxon>
        <taxon>Neopterygii</taxon>
        <taxon>Teleostei</taxon>
        <taxon>Neoteleostei</taxon>
        <taxon>Acanthomorphata</taxon>
        <taxon>Carangaria</taxon>
        <taxon>Pleuronectiformes</taxon>
        <taxon>Pleuronectoidei</taxon>
        <taxon>Soleidae</taxon>
        <taxon>Solea</taxon>
    </lineage>
</organism>
<feature type="transmembrane region" description="Helical" evidence="2">
    <location>
        <begin position="28"/>
        <end position="49"/>
    </location>
</feature>
<keyword evidence="2" id="KW-0812">Transmembrane</keyword>
<dbReference type="Proteomes" id="UP000693946">
    <property type="component" value="Linkage Group LG10"/>
</dbReference>
<name>A0AAV6SZ81_SOLSE</name>